<dbReference type="EMBL" id="CM042011">
    <property type="protein sequence ID" value="KAI3766122.1"/>
    <property type="molecule type" value="Genomic_DNA"/>
</dbReference>
<keyword evidence="2" id="KW-1185">Reference proteome</keyword>
<evidence type="ECO:0000313" key="1">
    <source>
        <dbReference type="EMBL" id="KAI3766122.1"/>
    </source>
</evidence>
<gene>
    <name evidence="1" type="ORF">L2E82_16172</name>
</gene>
<sequence>MEVEKKNNKHEQIVNGELNISTKIIKERQKEEEHVGHRSNGRQKIASPSPDSNLEVRIAHKSPDKIMALENQTDIESNQINLDQIFNQNPNSYLLGCSEKLKSLLTTNTPIKEKLDIANLETELAIKVKSWNSQIETEKTCLNPSPRRTRSQARIKTISQNSTKAKEKGDYNSTQSVSSSAGIDTRLEEIGSICGFKNETFKSQRGKQKKNDRNGATTKSQ</sequence>
<reference evidence="1 2" key="2">
    <citation type="journal article" date="2022" name="Mol. Ecol. Resour.">
        <title>The genomes of chicory, endive, great burdock and yacon provide insights into Asteraceae paleo-polyploidization history and plant inulin production.</title>
        <authorList>
            <person name="Fan W."/>
            <person name="Wang S."/>
            <person name="Wang H."/>
            <person name="Wang A."/>
            <person name="Jiang F."/>
            <person name="Liu H."/>
            <person name="Zhao H."/>
            <person name="Xu D."/>
            <person name="Zhang Y."/>
        </authorList>
    </citation>
    <scope>NUCLEOTIDE SEQUENCE [LARGE SCALE GENOMIC DNA]</scope>
    <source>
        <strain evidence="2">cv. Punajuju</strain>
        <tissue evidence="1">Leaves</tissue>
    </source>
</reference>
<dbReference type="Proteomes" id="UP001055811">
    <property type="component" value="Linkage Group LG03"/>
</dbReference>
<evidence type="ECO:0000313" key="2">
    <source>
        <dbReference type="Proteomes" id="UP001055811"/>
    </source>
</evidence>
<organism evidence="1 2">
    <name type="scientific">Cichorium intybus</name>
    <name type="common">Chicory</name>
    <dbReference type="NCBI Taxonomy" id="13427"/>
    <lineage>
        <taxon>Eukaryota</taxon>
        <taxon>Viridiplantae</taxon>
        <taxon>Streptophyta</taxon>
        <taxon>Embryophyta</taxon>
        <taxon>Tracheophyta</taxon>
        <taxon>Spermatophyta</taxon>
        <taxon>Magnoliopsida</taxon>
        <taxon>eudicotyledons</taxon>
        <taxon>Gunneridae</taxon>
        <taxon>Pentapetalae</taxon>
        <taxon>asterids</taxon>
        <taxon>campanulids</taxon>
        <taxon>Asterales</taxon>
        <taxon>Asteraceae</taxon>
        <taxon>Cichorioideae</taxon>
        <taxon>Cichorieae</taxon>
        <taxon>Cichoriinae</taxon>
        <taxon>Cichorium</taxon>
    </lineage>
</organism>
<accession>A0ACB9F638</accession>
<name>A0ACB9F638_CICIN</name>
<proteinExistence type="predicted"/>
<comment type="caution">
    <text evidence="1">The sequence shown here is derived from an EMBL/GenBank/DDBJ whole genome shotgun (WGS) entry which is preliminary data.</text>
</comment>
<protein>
    <submittedName>
        <fullName evidence="1">Uncharacterized protein</fullName>
    </submittedName>
</protein>
<reference evidence="2" key="1">
    <citation type="journal article" date="2022" name="Mol. Ecol. Resour.">
        <title>The genomes of chicory, endive, great burdock and yacon provide insights into Asteraceae palaeo-polyploidization history and plant inulin production.</title>
        <authorList>
            <person name="Fan W."/>
            <person name="Wang S."/>
            <person name="Wang H."/>
            <person name="Wang A."/>
            <person name="Jiang F."/>
            <person name="Liu H."/>
            <person name="Zhao H."/>
            <person name="Xu D."/>
            <person name="Zhang Y."/>
        </authorList>
    </citation>
    <scope>NUCLEOTIDE SEQUENCE [LARGE SCALE GENOMIC DNA]</scope>
    <source>
        <strain evidence="2">cv. Punajuju</strain>
    </source>
</reference>